<dbReference type="Proteomes" id="UP000184335">
    <property type="component" value="Unassembled WGS sequence"/>
</dbReference>
<dbReference type="AlphaFoldDB" id="A0A1M6BN09"/>
<proteinExistence type="inferred from homology"/>
<dbReference type="InterPro" id="IPR011009">
    <property type="entry name" value="Kinase-like_dom_sf"/>
</dbReference>
<evidence type="ECO:0000256" key="1">
    <source>
        <dbReference type="ARBA" id="ARBA00009460"/>
    </source>
</evidence>
<dbReference type="EMBL" id="CP063145">
    <property type="protein sequence ID" value="QOR74181.1"/>
    <property type="molecule type" value="Genomic_DNA"/>
</dbReference>
<dbReference type="STRING" id="1118202.SAMN05443429_10258"/>
<evidence type="ECO:0000313" key="3">
    <source>
        <dbReference type="EMBL" id="SHI49938.1"/>
    </source>
</evidence>
<keyword evidence="4" id="KW-1185">Reference proteome</keyword>
<dbReference type="KEGG" id="civ:IMZ16_01680"/>
<dbReference type="SUPFAM" id="SSF56112">
    <property type="entry name" value="Protein kinase-like (PK-like)"/>
    <property type="match status" value="1"/>
</dbReference>
<dbReference type="OrthoDB" id="5291879at2"/>
<dbReference type="Gene3D" id="3.30.200.20">
    <property type="entry name" value="Phosphorylase Kinase, domain 1"/>
    <property type="match status" value="1"/>
</dbReference>
<keyword evidence="3" id="KW-0418">Kinase</keyword>
<evidence type="ECO:0000313" key="2">
    <source>
        <dbReference type="EMBL" id="QOR74181.1"/>
    </source>
</evidence>
<gene>
    <name evidence="2" type="ORF">IMZ16_01680</name>
    <name evidence="3" type="ORF">SAMN05443429_10258</name>
</gene>
<dbReference type="Pfam" id="PF03881">
    <property type="entry name" value="Fructosamin_kin"/>
    <property type="match status" value="1"/>
</dbReference>
<dbReference type="Proteomes" id="UP000593605">
    <property type="component" value="Chromosome"/>
</dbReference>
<name>A0A1M6BN09_9FLAO</name>
<comment type="similarity">
    <text evidence="1">Belongs to the fructosamine kinase family.</text>
</comment>
<dbReference type="GO" id="GO:0016301">
    <property type="term" value="F:kinase activity"/>
    <property type="evidence" value="ECO:0007669"/>
    <property type="project" value="UniProtKB-KW"/>
</dbReference>
<evidence type="ECO:0000313" key="5">
    <source>
        <dbReference type="Proteomes" id="UP000593605"/>
    </source>
</evidence>
<reference evidence="3 4" key="1">
    <citation type="submission" date="2016-11" db="EMBL/GenBank/DDBJ databases">
        <authorList>
            <person name="Jaros S."/>
            <person name="Januszkiewicz K."/>
            <person name="Wedrychowicz H."/>
        </authorList>
    </citation>
    <scope>NUCLEOTIDE SEQUENCE [LARGE SCALE GENOMIC DNA]</scope>
    <source>
        <strain evidence="3 4">DSM 25479</strain>
    </source>
</reference>
<accession>A0A1M6BN09</accession>
<evidence type="ECO:0000313" key="4">
    <source>
        <dbReference type="Proteomes" id="UP000184335"/>
    </source>
</evidence>
<dbReference type="RefSeq" id="WP_073178125.1">
    <property type="nucleotide sequence ID" value="NZ_CP063145.1"/>
</dbReference>
<organism evidence="3 4">
    <name type="scientific">Cruoricaptor ignavus</name>
    <dbReference type="NCBI Taxonomy" id="1118202"/>
    <lineage>
        <taxon>Bacteria</taxon>
        <taxon>Pseudomonadati</taxon>
        <taxon>Bacteroidota</taxon>
        <taxon>Flavobacteriia</taxon>
        <taxon>Flavobacteriales</taxon>
        <taxon>Weeksellaceae</taxon>
        <taxon>Cruoricaptor</taxon>
    </lineage>
</organism>
<keyword evidence="3" id="KW-0808">Transferase</keyword>
<sequence>MTEKLLHAAGFYEIKNLRRISGGDINEAFAFFSKEQEYFVKINQLQDFPDLFEKEASGLQHLSEWKKISVL</sequence>
<dbReference type="InterPro" id="IPR016477">
    <property type="entry name" value="Fructo-/Ketosamine-3-kinase"/>
</dbReference>
<reference evidence="2 5" key="2">
    <citation type="submission" date="2020-10" db="EMBL/GenBank/DDBJ databases">
        <title>Complete genome of Cruoricapor ignavus strain M1214 isolated from the blood culture of a febrile patient.</title>
        <authorList>
            <person name="Guglielmino C.J.D."/>
        </authorList>
    </citation>
    <scope>NUCLEOTIDE SEQUENCE [LARGE SCALE GENOMIC DNA]</scope>
    <source>
        <strain evidence="2 5">M1214</strain>
    </source>
</reference>
<dbReference type="EMBL" id="FQYI01000002">
    <property type="protein sequence ID" value="SHI49938.1"/>
    <property type="molecule type" value="Genomic_DNA"/>
</dbReference>
<protein>
    <submittedName>
        <fullName evidence="2 3">Fructosamine kinase</fullName>
    </submittedName>
</protein>